<dbReference type="Pfam" id="PF01751">
    <property type="entry name" value="Toprim"/>
    <property type="match status" value="1"/>
</dbReference>
<dbReference type="VEuPathDB" id="PiroplasmaDB:BOVATA_010490"/>
<comment type="catalytic activity">
    <reaction evidence="1">
        <text>ATP-independent breakage of single-stranded DNA, followed by passage and rejoining.</text>
        <dbReference type="EC" id="5.6.2.1"/>
    </reaction>
</comment>
<dbReference type="GO" id="GO:0031422">
    <property type="term" value="C:RecQ family helicase-topoisomerase III complex"/>
    <property type="evidence" value="ECO:0007669"/>
    <property type="project" value="TreeGrafter"/>
</dbReference>
<evidence type="ECO:0000259" key="10">
    <source>
        <dbReference type="PROSITE" id="PS50102"/>
    </source>
</evidence>
<dbReference type="InterPro" id="IPR000380">
    <property type="entry name" value="Topo_IA"/>
</dbReference>
<feature type="compositionally biased region" description="Basic and acidic residues" evidence="8">
    <location>
        <begin position="314"/>
        <end position="327"/>
    </location>
</feature>
<dbReference type="RefSeq" id="XP_028865799.1">
    <property type="nucleotide sequence ID" value="XM_029009966.1"/>
</dbReference>
<dbReference type="InterPro" id="IPR003602">
    <property type="entry name" value="Topo_IA_DNA-bd_dom"/>
</dbReference>
<dbReference type="PANTHER" id="PTHR11390:SF21">
    <property type="entry name" value="DNA TOPOISOMERASE 3-ALPHA"/>
    <property type="match status" value="1"/>
</dbReference>
<dbReference type="GO" id="GO:0003677">
    <property type="term" value="F:DNA binding"/>
    <property type="evidence" value="ECO:0007669"/>
    <property type="project" value="UniProtKB-KW"/>
</dbReference>
<dbReference type="InterPro" id="IPR003954">
    <property type="entry name" value="RRM_euk-type"/>
</dbReference>
<gene>
    <name evidence="12" type="ORF">BOVATA_010490</name>
</gene>
<feature type="compositionally biased region" description="Basic residues" evidence="8">
    <location>
        <begin position="328"/>
        <end position="349"/>
    </location>
</feature>
<feature type="transmembrane region" description="Helical" evidence="9">
    <location>
        <begin position="20"/>
        <end position="40"/>
    </location>
</feature>
<dbReference type="InterPro" id="IPR013497">
    <property type="entry name" value="Topo_IA_cen"/>
</dbReference>
<name>A0A2H6K982_9APIC</name>
<dbReference type="InterPro" id="IPR013824">
    <property type="entry name" value="Topo_IA_cen_sub1"/>
</dbReference>
<dbReference type="Gene3D" id="1.10.290.10">
    <property type="entry name" value="Topoisomerase I, domain 4"/>
    <property type="match status" value="1"/>
</dbReference>
<dbReference type="GO" id="GO:0003723">
    <property type="term" value="F:RNA binding"/>
    <property type="evidence" value="ECO:0007669"/>
    <property type="project" value="UniProtKB-UniRule"/>
</dbReference>
<dbReference type="GO" id="GO:0005634">
    <property type="term" value="C:nucleus"/>
    <property type="evidence" value="ECO:0007669"/>
    <property type="project" value="InterPro"/>
</dbReference>
<dbReference type="PROSITE" id="PS50102">
    <property type="entry name" value="RRM"/>
    <property type="match status" value="3"/>
</dbReference>
<dbReference type="FunFam" id="1.10.290.10:FF:000001">
    <property type="entry name" value="DNA topoisomerase"/>
    <property type="match status" value="1"/>
</dbReference>
<dbReference type="Pfam" id="PF01131">
    <property type="entry name" value="Topoisom_bac"/>
    <property type="match status" value="1"/>
</dbReference>
<keyword evidence="9" id="KW-1133">Transmembrane helix</keyword>
<dbReference type="InterPro" id="IPR000504">
    <property type="entry name" value="RRM_dom"/>
</dbReference>
<dbReference type="Gene3D" id="1.10.460.10">
    <property type="entry name" value="Topoisomerase I, domain 2"/>
    <property type="match status" value="1"/>
</dbReference>
<feature type="region of interest" description="Disordered" evidence="8">
    <location>
        <begin position="1100"/>
        <end position="1121"/>
    </location>
</feature>
<dbReference type="OrthoDB" id="430051at2759"/>
<keyword evidence="9" id="KW-0472">Membrane</keyword>
<feature type="transmembrane region" description="Helical" evidence="9">
    <location>
        <begin position="111"/>
        <end position="129"/>
    </location>
</feature>
<feature type="transmembrane region" description="Helical" evidence="9">
    <location>
        <begin position="271"/>
        <end position="295"/>
    </location>
</feature>
<dbReference type="InterPro" id="IPR035979">
    <property type="entry name" value="RBD_domain_sf"/>
</dbReference>
<dbReference type="InterPro" id="IPR012677">
    <property type="entry name" value="Nucleotide-bd_a/b_plait_sf"/>
</dbReference>
<dbReference type="Gene3D" id="3.30.70.330">
    <property type="match status" value="3"/>
</dbReference>
<evidence type="ECO:0000313" key="12">
    <source>
        <dbReference type="EMBL" id="GBE59556.1"/>
    </source>
</evidence>
<evidence type="ECO:0000256" key="1">
    <source>
        <dbReference type="ARBA" id="ARBA00000213"/>
    </source>
</evidence>
<feature type="compositionally biased region" description="Basic residues" evidence="8">
    <location>
        <begin position="363"/>
        <end position="376"/>
    </location>
</feature>
<dbReference type="PANTHER" id="PTHR11390">
    <property type="entry name" value="PROKARYOTIC DNA TOPOISOMERASE"/>
    <property type="match status" value="1"/>
</dbReference>
<feature type="domain" description="Topo IA-type catalytic" evidence="11">
    <location>
        <begin position="895"/>
        <end position="1319"/>
    </location>
</feature>
<dbReference type="PROSITE" id="PS52039">
    <property type="entry name" value="TOPO_IA_2"/>
    <property type="match status" value="1"/>
</dbReference>
<evidence type="ECO:0000256" key="6">
    <source>
        <dbReference type="ARBA" id="ARBA00023235"/>
    </source>
</evidence>
<keyword evidence="5" id="KW-0238">DNA-binding</keyword>
<dbReference type="NCBIfam" id="TIGR01622">
    <property type="entry name" value="SF-CC1"/>
    <property type="match status" value="1"/>
</dbReference>
<dbReference type="Gene3D" id="3.40.50.140">
    <property type="match status" value="1"/>
</dbReference>
<dbReference type="PRINTS" id="PR00417">
    <property type="entry name" value="PRTPISMRASEI"/>
</dbReference>
<evidence type="ECO:0000256" key="9">
    <source>
        <dbReference type="SAM" id="Phobius"/>
    </source>
</evidence>
<feature type="domain" description="RRM" evidence="10">
    <location>
        <begin position="546"/>
        <end position="627"/>
    </location>
</feature>
<feature type="transmembrane region" description="Helical" evidence="9">
    <location>
        <begin position="141"/>
        <end position="162"/>
    </location>
</feature>
<dbReference type="GO" id="GO:0006265">
    <property type="term" value="P:DNA topological change"/>
    <property type="evidence" value="ECO:0007669"/>
    <property type="project" value="InterPro"/>
</dbReference>
<dbReference type="SMART" id="SM00360">
    <property type="entry name" value="RRM"/>
    <property type="match status" value="3"/>
</dbReference>
<keyword evidence="7" id="KW-0694">RNA-binding</keyword>
<feature type="domain" description="RRM" evidence="10">
    <location>
        <begin position="700"/>
        <end position="781"/>
    </location>
</feature>
<feature type="transmembrane region" description="Helical" evidence="9">
    <location>
        <begin position="52"/>
        <end position="69"/>
    </location>
</feature>
<dbReference type="GeneID" id="39873326"/>
<dbReference type="CDD" id="cd12285">
    <property type="entry name" value="RRM3_RBM39_like"/>
    <property type="match status" value="1"/>
</dbReference>
<comment type="similarity">
    <text evidence="2">Belongs to the type IA topoisomerase family.</text>
</comment>
<dbReference type="InterPro" id="IPR013826">
    <property type="entry name" value="Topo_IA_cen_sub3"/>
</dbReference>
<accession>A0A2H6K982</accession>
<dbReference type="SMART" id="SM00436">
    <property type="entry name" value="TOP1Bc"/>
    <property type="match status" value="1"/>
</dbReference>
<keyword evidence="4" id="KW-0799">Topoisomerase</keyword>
<comment type="caution">
    <text evidence="12">The sequence shown here is derived from an EMBL/GenBank/DDBJ whole genome shotgun (WGS) entry which is preliminary data.</text>
</comment>
<evidence type="ECO:0000259" key="11">
    <source>
        <dbReference type="PROSITE" id="PS52039"/>
    </source>
</evidence>
<dbReference type="Gene3D" id="2.70.20.10">
    <property type="entry name" value="Topoisomerase I, domain 3"/>
    <property type="match status" value="1"/>
</dbReference>
<evidence type="ECO:0000256" key="2">
    <source>
        <dbReference type="ARBA" id="ARBA00009446"/>
    </source>
</evidence>
<dbReference type="SUPFAM" id="SSF54928">
    <property type="entry name" value="RNA-binding domain, RBD"/>
    <property type="match status" value="2"/>
</dbReference>
<dbReference type="EMBL" id="BDSA01000001">
    <property type="protein sequence ID" value="GBE59556.1"/>
    <property type="molecule type" value="Genomic_DNA"/>
</dbReference>
<organism evidence="12 13">
    <name type="scientific">Babesia ovata</name>
    <dbReference type="NCBI Taxonomy" id="189622"/>
    <lineage>
        <taxon>Eukaryota</taxon>
        <taxon>Sar</taxon>
        <taxon>Alveolata</taxon>
        <taxon>Apicomplexa</taxon>
        <taxon>Aconoidasida</taxon>
        <taxon>Piroplasmida</taxon>
        <taxon>Babesiidae</taxon>
        <taxon>Babesia</taxon>
    </lineage>
</organism>
<keyword evidence="6 12" id="KW-0413">Isomerase</keyword>
<dbReference type="Proteomes" id="UP000236319">
    <property type="component" value="Unassembled WGS sequence"/>
</dbReference>
<dbReference type="InterPro" id="IPR006171">
    <property type="entry name" value="TOPRIM_dom"/>
</dbReference>
<evidence type="ECO:0000256" key="4">
    <source>
        <dbReference type="ARBA" id="ARBA00023029"/>
    </source>
</evidence>
<dbReference type="EC" id="5.6.2.1" evidence="3"/>
<dbReference type="SMART" id="SM00437">
    <property type="entry name" value="TOP1Ac"/>
    <property type="match status" value="1"/>
</dbReference>
<dbReference type="GO" id="GO:0006397">
    <property type="term" value="P:mRNA processing"/>
    <property type="evidence" value="ECO:0007669"/>
    <property type="project" value="InterPro"/>
</dbReference>
<dbReference type="InterPro" id="IPR006509">
    <property type="entry name" value="RBM39_SF"/>
</dbReference>
<dbReference type="InterPro" id="IPR003601">
    <property type="entry name" value="Topo_IA_2"/>
</dbReference>
<dbReference type="SMART" id="SM00361">
    <property type="entry name" value="RRM_1"/>
    <property type="match status" value="2"/>
</dbReference>
<evidence type="ECO:0000256" key="3">
    <source>
        <dbReference type="ARBA" id="ARBA00012891"/>
    </source>
</evidence>
<evidence type="ECO:0000256" key="5">
    <source>
        <dbReference type="ARBA" id="ARBA00023125"/>
    </source>
</evidence>
<feature type="domain" description="RRM" evidence="10">
    <location>
        <begin position="444"/>
        <end position="522"/>
    </location>
</feature>
<dbReference type="InterPro" id="IPR013825">
    <property type="entry name" value="Topo_IA_cen_sub2"/>
</dbReference>
<protein>
    <recommendedName>
        <fullName evidence="3">DNA topoisomerase</fullName>
        <ecNumber evidence="3">5.6.2.1</ecNumber>
    </recommendedName>
</protein>
<dbReference type="InterPro" id="IPR023405">
    <property type="entry name" value="Topo_IA_core_domain"/>
</dbReference>
<proteinExistence type="inferred from homology"/>
<dbReference type="SUPFAM" id="SSF56712">
    <property type="entry name" value="Prokaryotic type I DNA topoisomerase"/>
    <property type="match status" value="1"/>
</dbReference>
<dbReference type="GO" id="GO:0006281">
    <property type="term" value="P:DNA repair"/>
    <property type="evidence" value="ECO:0007669"/>
    <property type="project" value="TreeGrafter"/>
</dbReference>
<evidence type="ECO:0000256" key="8">
    <source>
        <dbReference type="SAM" id="MobiDB-lite"/>
    </source>
</evidence>
<feature type="region of interest" description="Disordered" evidence="8">
    <location>
        <begin position="314"/>
        <end position="436"/>
    </location>
</feature>
<sequence>MAEVRVELLDLHSELKCSLFGIVCLITLIAFIYVLCRLAVSPSRMPRSELCVVLLSCLQLLFGIIFYFGGQHPFLHILNKAIKVVQAEVISWSCLNIMLANKPRRRRMAKGLMNFVTCCIALSLLYSYFNVYDHTIYLNAKVGILMSALWCAMSVAVIYVACKIRRSLDVSKILKMDEEGRDEGQPHSGANLQNFLRDGGDLVESYSDTRYQHLLLLVVVEAITAMVGSHRRLELTHEQGTLIWDVVLYYSVKQSLNGKGFELDMPVLKEVLYIATNTIVILIPNWTVFYVFYWVQRQNYSNISSTWDVNLNSMKDRRSRERGDKSPSRYHRRERSMSRSPRRYQRSRRHSDSYSGSRGYHERSHRRYHRHSRSISRGREVSGRRYSRSIRRERSPSRQRSYRESEKWSRGREERGPVDPEERARLEHEQRRQREIEEAQREDLTVLVINLHLGADERQIYEAFSEHAGKVRDVQCVRDARSGRSKGVAYVEFYTQESVIKALAMNGFELNGQRIRVQSSQAEKNRAARAAKLIQQQTVEVADSPFTVQVTGLTGSLSAITEVEIKQMFSPFGTIIHVEIMRDPHSGLPLGHAFLKFKRASEAKEAVSAMNGFDIGGQTIKVAYATGANATGRLASHGEVDIERLDEDGGGLISGANNKIALMHKLQRTSSTDPAGATQSAQSMANTGISSAPTCNVILNNMFSSSDPTVSEPNFFNEVEEDVNDECNKYGKVVKVYINRQAVDGKVWVKFGNMLDATVAYRSLNGRVFAGNTIKVEYVTDDHWQKMVRHLMELDFDPKYRNWNRTPVQELFEAPVHSAVSPNCKDIEKNLLQYAKQCGMLVLWLDCDREGEAIAFEVMTVCQRVNKNIAIRRAIFSAVTRSDIEIACSRLRNPNSNLAQAVEARQEIDLRIGSSMTRFMTTKYKTGINTEAKVLSYGPCQLPTLGFIVERFRKIESFVAEDFWSMQVHIERGGKSHTFLWDRVRLFDRLAVLTLYEACLENPMAKVTHVNNRTTKRYPPLPLDTVEMHKDAAHYLKISSHESMHLAESLYNKGYISYPRTETNVFPSSMKLIDLVQLFTNHPQFGDYASKLVRGGNIMPRKGKKNDEAHPPIHPVKPMRREEAESHRSWQLYEYITRRFLACCSPAAVGDESTVFVDVAGEGFHSKGLVVKERNWLDIYPYSTWNGKTIPAMVQGEVMMPQKIMLTGSRTKPPGLLTETNLIDLMSKHGIGTDATMHEHIQKVQDRHYVVKEPNFTLIPTNLGKALYWAFKSYRHTEIDLTKPNLRANMESDMCLIAEGQKQKRDVITQYAQQMKQIFLHIRNNIDGFDTAMQRLVNLAPDEAPMPNIRA</sequence>
<evidence type="ECO:0000256" key="7">
    <source>
        <dbReference type="PROSITE-ProRule" id="PRU00176"/>
    </source>
</evidence>
<dbReference type="GO" id="GO:0006310">
    <property type="term" value="P:DNA recombination"/>
    <property type="evidence" value="ECO:0007669"/>
    <property type="project" value="TreeGrafter"/>
</dbReference>
<keyword evidence="9" id="KW-0812">Transmembrane</keyword>
<keyword evidence="13" id="KW-1185">Reference proteome</keyword>
<evidence type="ECO:0000313" key="13">
    <source>
        <dbReference type="Proteomes" id="UP000236319"/>
    </source>
</evidence>
<dbReference type="Pfam" id="PF00076">
    <property type="entry name" value="RRM_1"/>
    <property type="match status" value="2"/>
</dbReference>
<reference evidence="12 13" key="1">
    <citation type="journal article" date="2017" name="BMC Genomics">
        <title>Whole-genome assembly of Babesia ovata and comparative genomics between closely related pathogens.</title>
        <authorList>
            <person name="Yamagishi J."/>
            <person name="Asada M."/>
            <person name="Hakimi H."/>
            <person name="Tanaka T.Q."/>
            <person name="Sugimoto C."/>
            <person name="Kawazu S."/>
        </authorList>
    </citation>
    <scope>NUCLEOTIDE SEQUENCE [LARGE SCALE GENOMIC DNA]</scope>
    <source>
        <strain evidence="12 13">Miyake</strain>
    </source>
</reference>
<feature type="compositionally biased region" description="Basic and acidic residues" evidence="8">
    <location>
        <begin position="390"/>
        <end position="436"/>
    </location>
</feature>
<dbReference type="GO" id="GO:0003917">
    <property type="term" value="F:DNA topoisomerase type I (single strand cut, ATP-independent) activity"/>
    <property type="evidence" value="ECO:0007669"/>
    <property type="project" value="UniProtKB-EC"/>
</dbReference>
<dbReference type="CDD" id="cd00186">
    <property type="entry name" value="TOP1Ac"/>
    <property type="match status" value="1"/>
</dbReference>